<dbReference type="AlphaFoldDB" id="A0A552V843"/>
<keyword evidence="1" id="KW-0732">Signal</keyword>
<dbReference type="RefSeq" id="WP_143372128.1">
    <property type="nucleotide sequence ID" value="NZ_VJVZ01000002.1"/>
</dbReference>
<feature type="signal peptide" evidence="1">
    <location>
        <begin position="1"/>
        <end position="22"/>
    </location>
</feature>
<dbReference type="OrthoDB" id="661329at2"/>
<dbReference type="Proteomes" id="UP000320643">
    <property type="component" value="Unassembled WGS sequence"/>
</dbReference>
<accession>A0A552V843</accession>
<name>A0A552V843_9FLAO</name>
<protein>
    <submittedName>
        <fullName evidence="2">DUF2490 domain-containing protein</fullName>
    </submittedName>
</protein>
<keyword evidence="3" id="KW-1185">Reference proteome</keyword>
<organism evidence="2 3">
    <name type="scientific">Flavobacterium zepuense</name>
    <dbReference type="NCBI Taxonomy" id="2593302"/>
    <lineage>
        <taxon>Bacteria</taxon>
        <taxon>Pseudomonadati</taxon>
        <taxon>Bacteroidota</taxon>
        <taxon>Flavobacteriia</taxon>
        <taxon>Flavobacteriales</taxon>
        <taxon>Flavobacteriaceae</taxon>
        <taxon>Flavobacterium</taxon>
    </lineage>
</organism>
<evidence type="ECO:0000313" key="3">
    <source>
        <dbReference type="Proteomes" id="UP000320643"/>
    </source>
</evidence>
<feature type="chain" id="PRO_5021834155" evidence="1">
    <location>
        <begin position="23"/>
        <end position="258"/>
    </location>
</feature>
<dbReference type="Pfam" id="PF10677">
    <property type="entry name" value="DUF2490"/>
    <property type="match status" value="1"/>
</dbReference>
<evidence type="ECO:0000313" key="2">
    <source>
        <dbReference type="EMBL" id="TRW26630.1"/>
    </source>
</evidence>
<dbReference type="EMBL" id="VJVZ01000002">
    <property type="protein sequence ID" value="TRW26630.1"/>
    <property type="molecule type" value="Genomic_DNA"/>
</dbReference>
<comment type="caution">
    <text evidence="2">The sequence shown here is derived from an EMBL/GenBank/DDBJ whole genome shotgun (WGS) entry which is preliminary data.</text>
</comment>
<gene>
    <name evidence="2" type="ORF">FMM05_04435</name>
</gene>
<evidence type="ECO:0000256" key="1">
    <source>
        <dbReference type="SAM" id="SignalP"/>
    </source>
</evidence>
<dbReference type="InterPro" id="IPR019619">
    <property type="entry name" value="DUF2490"/>
</dbReference>
<proteinExistence type="predicted"/>
<reference evidence="2 3" key="1">
    <citation type="submission" date="2019-07" db="EMBL/GenBank/DDBJ databases">
        <title>Flavobacterium sp. nov., isolated from glacier ice.</title>
        <authorList>
            <person name="Liu Q."/>
            <person name="Xin Y.-H."/>
        </authorList>
    </citation>
    <scope>NUCLEOTIDE SEQUENCE [LARGE SCALE GENOMIC DNA]</scope>
    <source>
        <strain evidence="2 3">ZT4R6</strain>
    </source>
</reference>
<sequence>MRTIKFIVPILLTLLFVTDCNAQLSPPGLGTTQGAFWSALGVRQKLDDKNTSVTYLGFGRISDPESDADPFKKPSILVLNEEIYHKLNTHLQYSYAVSYRRQDQYESQAPYDLEPMAIQQEFRLYGRLSYTAMLGNAKWKTTYRQEVRKFFTPDFENVEDDFQLRSRFKTQVSLPLDNDHENSLLGSAEALFSISHDAAKGWGGYEYKESRFCFYYSYAPDTLPVTFDIGYMNDLMGHGHHIKDANYLALDIILENPF</sequence>